<dbReference type="InterPro" id="IPR036375">
    <property type="entry name" value="Hemopexin-like_dom_sf"/>
</dbReference>
<dbReference type="InterPro" id="IPR018487">
    <property type="entry name" value="Hemopexin-like_repeat"/>
</dbReference>
<feature type="chain" id="PRO_5027054892" evidence="9">
    <location>
        <begin position="24"/>
        <end position="478"/>
    </location>
</feature>
<dbReference type="SMART" id="SM00120">
    <property type="entry name" value="HX"/>
    <property type="match status" value="2"/>
</dbReference>
<dbReference type="PROSITE" id="PS51642">
    <property type="entry name" value="HEMOPEXIN_2"/>
    <property type="match status" value="1"/>
</dbReference>
<dbReference type="RefSeq" id="XP_030630582.1">
    <property type="nucleotide sequence ID" value="XM_030774722.1"/>
</dbReference>
<dbReference type="CDD" id="cd00094">
    <property type="entry name" value="HX"/>
    <property type="match status" value="1"/>
</dbReference>
<dbReference type="SUPFAM" id="SSF90188">
    <property type="entry name" value="Somatomedin B domain"/>
    <property type="match status" value="1"/>
</dbReference>
<evidence type="ECO:0000256" key="3">
    <source>
        <dbReference type="ARBA" id="ARBA00022729"/>
    </source>
</evidence>
<feature type="domain" description="SMB" evidence="10">
    <location>
        <begin position="23"/>
        <end position="66"/>
    </location>
</feature>
<dbReference type="Pfam" id="PF00045">
    <property type="entry name" value="Hemopexin"/>
    <property type="match status" value="1"/>
</dbReference>
<keyword evidence="5" id="KW-1015">Disulfide bond</keyword>
<organism evidence="11 12">
    <name type="scientific">Chanos chanos</name>
    <name type="common">Milkfish</name>
    <name type="synonym">Mugil chanos</name>
    <dbReference type="NCBI Taxonomy" id="29144"/>
    <lineage>
        <taxon>Eukaryota</taxon>
        <taxon>Metazoa</taxon>
        <taxon>Chordata</taxon>
        <taxon>Craniata</taxon>
        <taxon>Vertebrata</taxon>
        <taxon>Euteleostomi</taxon>
        <taxon>Actinopterygii</taxon>
        <taxon>Neopterygii</taxon>
        <taxon>Teleostei</taxon>
        <taxon>Ostariophysi</taxon>
        <taxon>Gonorynchiformes</taxon>
        <taxon>Chanidae</taxon>
        <taxon>Chanos</taxon>
    </lineage>
</organism>
<evidence type="ECO:0000256" key="2">
    <source>
        <dbReference type="ARBA" id="ARBA00022525"/>
    </source>
</evidence>
<evidence type="ECO:0000256" key="8">
    <source>
        <dbReference type="SAM" id="MobiDB-lite"/>
    </source>
</evidence>
<evidence type="ECO:0000313" key="12">
    <source>
        <dbReference type="RefSeq" id="XP_030630582.1"/>
    </source>
</evidence>
<dbReference type="Pfam" id="PF01033">
    <property type="entry name" value="Somatomedin_B"/>
    <property type="match status" value="1"/>
</dbReference>
<proteinExistence type="predicted"/>
<evidence type="ECO:0000256" key="5">
    <source>
        <dbReference type="ARBA" id="ARBA00023157"/>
    </source>
</evidence>
<dbReference type="InterPro" id="IPR036024">
    <property type="entry name" value="Somatomedin_B-like_dom_sf"/>
</dbReference>
<dbReference type="InterPro" id="IPR051298">
    <property type="entry name" value="Heme_transport/Cell_adhesion"/>
</dbReference>
<comment type="subcellular location">
    <subcellularLocation>
        <location evidence="1">Secreted</location>
    </subcellularLocation>
</comment>
<dbReference type="AlphaFoldDB" id="A0A6J2VF66"/>
<dbReference type="InterPro" id="IPR000585">
    <property type="entry name" value="Hemopexin-like_dom"/>
</dbReference>
<dbReference type="SMART" id="SM00201">
    <property type="entry name" value="SO"/>
    <property type="match status" value="1"/>
</dbReference>
<dbReference type="GeneID" id="115812237"/>
<evidence type="ECO:0000256" key="7">
    <source>
        <dbReference type="PROSITE-ProRule" id="PRU01011"/>
    </source>
</evidence>
<evidence type="ECO:0000256" key="1">
    <source>
        <dbReference type="ARBA" id="ARBA00004613"/>
    </source>
</evidence>
<dbReference type="Proteomes" id="UP000504632">
    <property type="component" value="Chromosome 5"/>
</dbReference>
<name>A0A6J2VF66_CHACN</name>
<dbReference type="OrthoDB" id="413699at2759"/>
<sequence length="478" mass="50504">MAGFSLISTLMVITCILLPLCAAQASCNGRCGEPFSRGQVCNCDYDCLTHGECCKDFEAVCLTKPPKSKTNKKSDVYPLKSKKPQDSESDEVTTDYTETPVVPTRAPTQVAPNAFGGDVNKPGPSEYAPGVLDNKGKYVPISEGPMSPLNPGKIVQHSMYPTSPEGTVFPTANSPMPAGGPAQAGGPSSGKPLTIPFQVSLSINGPSGGLGSGPSRPSTLADIAEALGATNPTLLPNGNYSPDLCADSPIDALAALFNGSIIVFRGHFFWLVDPRTKTPGPAQSIVDVLGIPSPIDTAFTRSNCQGKTYIIKGDNYWVFENGVMEPGYPRSVSVDFGGLTGQITAALSVPATRKRPESVYFFKKGGLVQKMSYPSGSGPSCSGKKGKTMANIIRSRHARQAGIQLTGEINITLSWKGFPTPVTSALTMPNPRKPDGYDYFIFSWPKVFNIKITAELPALASPANGGSPQNISSWLNCP</sequence>
<reference evidence="12" key="1">
    <citation type="submission" date="2025-08" db="UniProtKB">
        <authorList>
            <consortium name="RefSeq"/>
        </authorList>
    </citation>
    <scope>IDENTIFICATION</scope>
</reference>
<keyword evidence="4" id="KW-0677">Repeat</keyword>
<keyword evidence="2" id="KW-0964">Secreted</keyword>
<feature type="signal peptide" evidence="9">
    <location>
        <begin position="1"/>
        <end position="23"/>
    </location>
</feature>
<keyword evidence="3 9" id="KW-0732">Signal</keyword>
<dbReference type="PROSITE" id="PS00524">
    <property type="entry name" value="SMB_1"/>
    <property type="match status" value="1"/>
</dbReference>
<dbReference type="GO" id="GO:0005615">
    <property type="term" value="C:extracellular space"/>
    <property type="evidence" value="ECO:0007669"/>
    <property type="project" value="TreeGrafter"/>
</dbReference>
<evidence type="ECO:0000256" key="6">
    <source>
        <dbReference type="ARBA" id="ARBA00023180"/>
    </source>
</evidence>
<accession>A0A6J2VF66</accession>
<gene>
    <name evidence="12" type="primary">prg4a</name>
</gene>
<evidence type="ECO:0000313" key="11">
    <source>
        <dbReference type="Proteomes" id="UP000504632"/>
    </source>
</evidence>
<dbReference type="InterPro" id="IPR001212">
    <property type="entry name" value="Somatomedin_B_dom"/>
</dbReference>
<dbReference type="InParanoid" id="A0A6J2VF66"/>
<evidence type="ECO:0000259" key="10">
    <source>
        <dbReference type="PROSITE" id="PS50958"/>
    </source>
</evidence>
<feature type="repeat" description="Hemopexin" evidence="7">
    <location>
        <begin position="292"/>
        <end position="339"/>
    </location>
</feature>
<evidence type="ECO:0000256" key="9">
    <source>
        <dbReference type="SAM" id="SignalP"/>
    </source>
</evidence>
<dbReference type="Gene3D" id="2.110.10.10">
    <property type="entry name" value="Hemopexin-like domain"/>
    <property type="match status" value="1"/>
</dbReference>
<feature type="region of interest" description="Disordered" evidence="8">
    <location>
        <begin position="68"/>
        <end position="98"/>
    </location>
</feature>
<keyword evidence="6" id="KW-0325">Glycoprotein</keyword>
<dbReference type="PANTHER" id="PTHR22917:SF8">
    <property type="entry name" value="PROTEOGLYCAN 4 ISOFORM X1"/>
    <property type="match status" value="1"/>
</dbReference>
<keyword evidence="11" id="KW-1185">Reference proteome</keyword>
<dbReference type="CTD" id="336351"/>
<dbReference type="SUPFAM" id="SSF50923">
    <property type="entry name" value="Hemopexin-like domain"/>
    <property type="match status" value="1"/>
</dbReference>
<dbReference type="Gene3D" id="4.10.410.20">
    <property type="match status" value="1"/>
</dbReference>
<dbReference type="PROSITE" id="PS50958">
    <property type="entry name" value="SMB_2"/>
    <property type="match status" value="1"/>
</dbReference>
<evidence type="ECO:0000256" key="4">
    <source>
        <dbReference type="ARBA" id="ARBA00022737"/>
    </source>
</evidence>
<dbReference type="PANTHER" id="PTHR22917">
    <property type="entry name" value="HEMOPEXIN DOMAIN-CONTAINING PROTEIN"/>
    <property type="match status" value="1"/>
</dbReference>
<protein>
    <submittedName>
        <fullName evidence="12">Proteoglycan 4a</fullName>
    </submittedName>
</protein>